<protein>
    <submittedName>
        <fullName evidence="2">Thiamine biosynthesis protein ThiS</fullName>
    </submittedName>
</protein>
<dbReference type="EMBL" id="CABPSA010000004">
    <property type="protein sequence ID" value="VVE19655.1"/>
    <property type="molecule type" value="Genomic_DNA"/>
</dbReference>
<dbReference type="InterPro" id="IPR012675">
    <property type="entry name" value="Beta-grasp_dom_sf"/>
</dbReference>
<dbReference type="InterPro" id="IPR016155">
    <property type="entry name" value="Mopterin_synth/thiamin_S_b"/>
</dbReference>
<dbReference type="Gene3D" id="3.10.20.30">
    <property type="match status" value="1"/>
</dbReference>
<feature type="region of interest" description="Disordered" evidence="1">
    <location>
        <begin position="1"/>
        <end position="23"/>
    </location>
</feature>
<reference evidence="2 3" key="1">
    <citation type="submission" date="2019-08" db="EMBL/GenBank/DDBJ databases">
        <authorList>
            <person name="Peeters C."/>
        </authorList>
    </citation>
    <scope>NUCLEOTIDE SEQUENCE [LARGE SCALE GENOMIC DNA]</scope>
    <source>
        <strain evidence="2 3">LMG 31010</strain>
    </source>
</reference>
<feature type="compositionally biased region" description="Polar residues" evidence="1">
    <location>
        <begin position="8"/>
        <end position="18"/>
    </location>
</feature>
<dbReference type="AlphaFoldDB" id="A0A5E4W997"/>
<name>A0A5E4W997_9BURK</name>
<dbReference type="PANTHER" id="PTHR38031:SF1">
    <property type="entry name" value="SULFUR CARRIER PROTEIN CYSO"/>
    <property type="match status" value="1"/>
</dbReference>
<organism evidence="2 3">
    <name type="scientific">Pandoraea commovens</name>
    <dbReference type="NCBI Taxonomy" id="2508289"/>
    <lineage>
        <taxon>Bacteria</taxon>
        <taxon>Pseudomonadati</taxon>
        <taxon>Pseudomonadota</taxon>
        <taxon>Betaproteobacteria</taxon>
        <taxon>Burkholderiales</taxon>
        <taxon>Burkholderiaceae</taxon>
        <taxon>Pandoraea</taxon>
    </lineage>
</organism>
<sequence>MHARLSNALRQQDNAQASHDSHNTHKLNMATVTFAPAIQRHVPVDEQHVDGASVQEALAQCVAQTPALRGYLFNDQGRLRPHVAVFVDGRLIRDRRTLGDTLTGASSVYVAQALSGG</sequence>
<dbReference type="Proteomes" id="UP000343335">
    <property type="component" value="Unassembled WGS sequence"/>
</dbReference>
<dbReference type="PANTHER" id="PTHR38031">
    <property type="entry name" value="SULFUR CARRIER PROTEIN SLR0821-RELATED"/>
    <property type="match status" value="1"/>
</dbReference>
<dbReference type="InterPro" id="IPR052045">
    <property type="entry name" value="Sulfur_Carrier/Prot_Modifier"/>
</dbReference>
<evidence type="ECO:0000313" key="2">
    <source>
        <dbReference type="EMBL" id="VVE19655.1"/>
    </source>
</evidence>
<dbReference type="CDD" id="cd17040">
    <property type="entry name" value="Ubl_MoaD_like"/>
    <property type="match status" value="1"/>
</dbReference>
<evidence type="ECO:0000256" key="1">
    <source>
        <dbReference type="SAM" id="MobiDB-lite"/>
    </source>
</evidence>
<accession>A0A5E4W997</accession>
<proteinExistence type="predicted"/>
<evidence type="ECO:0000313" key="3">
    <source>
        <dbReference type="Proteomes" id="UP000343335"/>
    </source>
</evidence>
<dbReference type="SUPFAM" id="SSF54285">
    <property type="entry name" value="MoaD/ThiS"/>
    <property type="match status" value="1"/>
</dbReference>
<gene>
    <name evidence="2" type="ORF">PCO31010_03094</name>
</gene>